<proteinExistence type="predicted"/>
<evidence type="ECO:0000313" key="2">
    <source>
        <dbReference type="EMBL" id="NYI04807.1"/>
    </source>
</evidence>
<organism evidence="2 3">
    <name type="scientific">Allostreptomyces psammosilenae</name>
    <dbReference type="NCBI Taxonomy" id="1892865"/>
    <lineage>
        <taxon>Bacteria</taxon>
        <taxon>Bacillati</taxon>
        <taxon>Actinomycetota</taxon>
        <taxon>Actinomycetes</taxon>
        <taxon>Kitasatosporales</taxon>
        <taxon>Streptomycetaceae</taxon>
        <taxon>Allostreptomyces</taxon>
    </lineage>
</organism>
<reference evidence="2 3" key="1">
    <citation type="submission" date="2020-07" db="EMBL/GenBank/DDBJ databases">
        <title>Sequencing the genomes of 1000 actinobacteria strains.</title>
        <authorList>
            <person name="Klenk H.-P."/>
        </authorList>
    </citation>
    <scope>NUCLEOTIDE SEQUENCE [LARGE SCALE GENOMIC DNA]</scope>
    <source>
        <strain evidence="2 3">DSM 42178</strain>
    </source>
</reference>
<dbReference type="RefSeq" id="WP_179813652.1">
    <property type="nucleotide sequence ID" value="NZ_JACBZD010000001.1"/>
</dbReference>
<gene>
    <name evidence="2" type="ORF">FHU37_001750</name>
</gene>
<dbReference type="Pfam" id="PF21836">
    <property type="entry name" value="DUF6895"/>
    <property type="match status" value="1"/>
</dbReference>
<dbReference type="EMBL" id="JACBZD010000001">
    <property type="protein sequence ID" value="NYI04807.1"/>
    <property type="molecule type" value="Genomic_DNA"/>
</dbReference>
<accession>A0A852ZTE0</accession>
<name>A0A852ZTE0_9ACTN</name>
<sequence length="324" mass="35531">MTTTLATLPPLCHRVAGRALRWLDEAAPHFALPTDELPETMEVVDTLKPLGELAMAAYLVGREGVTGHQASRVAPRLLRFAWEQTGRGRVLLARQRRYPYSTEALEFYVWFARGGHRAPELEALLASLARTRAVGAWSEEAATRELGVLRAAGHLGLPGHAPFEEVLARTWLGRTPPPWAVDGLTLYAVTHTVYHLTDWGAEPAAVPERLVRYLGTWLPAWLEVYLEAEEWDLVAELLLVDACLPEPRWNLAAWERLAEAQRADGLLSHGPVPAPEDTAEAWRNHYHPTIAAALAATMALSRALAPGGAVPSRSGGARWNGGAR</sequence>
<evidence type="ECO:0000313" key="3">
    <source>
        <dbReference type="Proteomes" id="UP000567795"/>
    </source>
</evidence>
<protein>
    <recommendedName>
        <fullName evidence="1">DUF6895 domain-containing protein</fullName>
    </recommendedName>
</protein>
<feature type="domain" description="DUF6895" evidence="1">
    <location>
        <begin position="17"/>
        <end position="297"/>
    </location>
</feature>
<comment type="caution">
    <text evidence="2">The sequence shown here is derived from an EMBL/GenBank/DDBJ whole genome shotgun (WGS) entry which is preliminary data.</text>
</comment>
<dbReference type="InterPro" id="IPR054190">
    <property type="entry name" value="DUF6895"/>
</dbReference>
<keyword evidence="3" id="KW-1185">Reference proteome</keyword>
<dbReference type="Proteomes" id="UP000567795">
    <property type="component" value="Unassembled WGS sequence"/>
</dbReference>
<evidence type="ECO:0000259" key="1">
    <source>
        <dbReference type="Pfam" id="PF21836"/>
    </source>
</evidence>
<dbReference type="AlphaFoldDB" id="A0A852ZTE0"/>